<feature type="signal peptide" evidence="5">
    <location>
        <begin position="1"/>
        <end position="22"/>
    </location>
</feature>
<accession>A0ABX2DLE5</accession>
<dbReference type="InterPro" id="IPR004843">
    <property type="entry name" value="Calcineurin-like_PHP"/>
</dbReference>
<evidence type="ECO:0000256" key="4">
    <source>
        <dbReference type="ARBA" id="ARBA00025742"/>
    </source>
</evidence>
<dbReference type="EMBL" id="JABMKX010000003">
    <property type="protein sequence ID" value="NQX45062.1"/>
    <property type="molecule type" value="Genomic_DNA"/>
</dbReference>
<dbReference type="InterPro" id="IPR012365">
    <property type="entry name" value="Pesteras_lmo2642"/>
</dbReference>
<keyword evidence="2" id="KW-0378">Hydrolase</keyword>
<keyword evidence="9" id="KW-1185">Reference proteome</keyword>
<name>A0ABX2DLE5_9BACL</name>
<dbReference type="SUPFAM" id="SSF56300">
    <property type="entry name" value="Metallo-dependent phosphatases"/>
    <property type="match status" value="1"/>
</dbReference>
<evidence type="ECO:0000256" key="1">
    <source>
        <dbReference type="ARBA" id="ARBA00022723"/>
    </source>
</evidence>
<dbReference type="PIRSF" id="PIRSF034890">
    <property type="entry name" value="Pesteras_lmo2642"/>
    <property type="match status" value="1"/>
</dbReference>
<keyword evidence="5" id="KW-0732">Signal</keyword>
<comment type="caution">
    <text evidence="8">The sequence shown here is derived from an EMBL/GenBank/DDBJ whole genome shotgun (WGS) entry which is preliminary data.</text>
</comment>
<dbReference type="Pfam" id="PF17839">
    <property type="entry name" value="CNP_C_terminal"/>
    <property type="match status" value="1"/>
</dbReference>
<evidence type="ECO:0000256" key="3">
    <source>
        <dbReference type="ARBA" id="ARBA00023004"/>
    </source>
</evidence>
<proteinExistence type="inferred from homology"/>
<dbReference type="RefSeq" id="WP_173129758.1">
    <property type="nucleotide sequence ID" value="NZ_JABMKX010000003.1"/>
</dbReference>
<evidence type="ECO:0000313" key="8">
    <source>
        <dbReference type="EMBL" id="NQX45062.1"/>
    </source>
</evidence>
<protein>
    <submittedName>
        <fullName evidence="8">Metallophosphoesterase</fullName>
    </submittedName>
</protein>
<dbReference type="PANTHER" id="PTHR42988">
    <property type="entry name" value="PHOSPHOHYDROLASE"/>
    <property type="match status" value="1"/>
</dbReference>
<dbReference type="Gene3D" id="1.10.246.180">
    <property type="match status" value="1"/>
</dbReference>
<reference evidence="8 9" key="1">
    <citation type="submission" date="2020-05" db="EMBL/GenBank/DDBJ databases">
        <title>Paenibacillus glebae, sp. nov., Paenibacillus humi sp. nov., Paenibacillus pedi sp. nov., Paenibacillus terrestris sp. nov. and Paenibacillus terricola sp. nov., isolated from a forest top soil sample.</title>
        <authorList>
            <person name="Qi S."/>
            <person name="Carlier A."/>
            <person name="Cnockaert M."/>
            <person name="Vandamme P."/>
        </authorList>
    </citation>
    <scope>NUCLEOTIDE SEQUENCE [LARGE SCALE GENOMIC DNA]</scope>
    <source>
        <strain evidence="8 9">LMG 29502</strain>
    </source>
</reference>
<feature type="domain" description="Calcineurin-like phosphoesterase" evidence="6">
    <location>
        <begin position="40"/>
        <end position="284"/>
    </location>
</feature>
<dbReference type="Gene3D" id="3.60.21.10">
    <property type="match status" value="1"/>
</dbReference>
<dbReference type="PANTHER" id="PTHR42988:SF2">
    <property type="entry name" value="CYCLIC NUCLEOTIDE PHOSPHODIESTERASE CBUA0032-RELATED"/>
    <property type="match status" value="1"/>
</dbReference>
<dbReference type="InterPro" id="IPR050884">
    <property type="entry name" value="CNP_phosphodiesterase-III"/>
</dbReference>
<gene>
    <name evidence="8" type="ORF">HQN87_06940</name>
</gene>
<evidence type="ECO:0000313" key="9">
    <source>
        <dbReference type="Proteomes" id="UP000711047"/>
    </source>
</evidence>
<feature type="domain" description="Cyclic nucleotide phosphodiesterase C-terminal" evidence="7">
    <location>
        <begin position="334"/>
        <end position="431"/>
    </location>
</feature>
<evidence type="ECO:0000256" key="2">
    <source>
        <dbReference type="ARBA" id="ARBA00022801"/>
    </source>
</evidence>
<dbReference type="Pfam" id="PF00149">
    <property type="entry name" value="Metallophos"/>
    <property type="match status" value="1"/>
</dbReference>
<evidence type="ECO:0000259" key="6">
    <source>
        <dbReference type="Pfam" id="PF00149"/>
    </source>
</evidence>
<sequence length="449" mass="49721">MITIRKYAILPLLLLMLSSCSGQEAQQELQYRIQSGHDLSILATTDTHYLSQSLRDLGPAFHQFLAAGDGKQLGYSNEMLEALGYDIGIRKPDAVIISGDLSNNGEEASHKDLAGHLSKIERETGTRVYVIPGNHDIRNPWARKFQNKRQNATDSVNAKEFRKIYGSFGYQEALLTDEDSLSYLAAPSEELWLLMLDTAQYGNNTALGHPQLEGRVSAHTLEWIDRCGELAAAKGAHIVAVMHHSLMDHSDFIQEGFTVDDNEQVIAALRRNGIQITLSGHIHIQDISEYQEGGNRIYDIAGSALSVFPHQYGLLSYSSARQTLDYSTARLGMEPWAAATGQTDPNLLGFSAYSEASFRKRSASRSLARLAEDPAYADYTESELREMADVVGLLNENYFAGTGNAAVIATEGYRLWHKAPASGMRSYVLGMAAQEPENNHRLHVQLQER</sequence>
<dbReference type="PROSITE" id="PS51257">
    <property type="entry name" value="PROKAR_LIPOPROTEIN"/>
    <property type="match status" value="1"/>
</dbReference>
<organism evidence="8 9">
    <name type="scientific">Paenibacillus tritici</name>
    <dbReference type="NCBI Taxonomy" id="1873425"/>
    <lineage>
        <taxon>Bacteria</taxon>
        <taxon>Bacillati</taxon>
        <taxon>Bacillota</taxon>
        <taxon>Bacilli</taxon>
        <taxon>Bacillales</taxon>
        <taxon>Paenibacillaceae</taxon>
        <taxon>Paenibacillus</taxon>
    </lineage>
</organism>
<keyword evidence="1" id="KW-0479">Metal-binding</keyword>
<evidence type="ECO:0000256" key="5">
    <source>
        <dbReference type="SAM" id="SignalP"/>
    </source>
</evidence>
<evidence type="ECO:0000259" key="7">
    <source>
        <dbReference type="Pfam" id="PF17839"/>
    </source>
</evidence>
<dbReference type="InterPro" id="IPR029052">
    <property type="entry name" value="Metallo-depent_PP-like"/>
</dbReference>
<keyword evidence="3" id="KW-0408">Iron</keyword>
<comment type="similarity">
    <text evidence="4">Belongs to the cyclic nucleotide phosphodiesterase class-III family.</text>
</comment>
<feature type="chain" id="PRO_5047072537" evidence="5">
    <location>
        <begin position="23"/>
        <end position="449"/>
    </location>
</feature>
<dbReference type="Proteomes" id="UP000711047">
    <property type="component" value="Unassembled WGS sequence"/>
</dbReference>
<dbReference type="InterPro" id="IPR040869">
    <property type="entry name" value="CNP_C"/>
</dbReference>